<gene>
    <name evidence="1" type="ORF">ONZ43_g3078</name>
</gene>
<evidence type="ECO:0000313" key="2">
    <source>
        <dbReference type="Proteomes" id="UP001153334"/>
    </source>
</evidence>
<name>A0ACC2IY67_9PEZI</name>
<accession>A0ACC2IY67</accession>
<proteinExistence type="predicted"/>
<organism evidence="1 2">
    <name type="scientific">Nemania bipapillata</name>
    <dbReference type="NCBI Taxonomy" id="110536"/>
    <lineage>
        <taxon>Eukaryota</taxon>
        <taxon>Fungi</taxon>
        <taxon>Dikarya</taxon>
        <taxon>Ascomycota</taxon>
        <taxon>Pezizomycotina</taxon>
        <taxon>Sordariomycetes</taxon>
        <taxon>Xylariomycetidae</taxon>
        <taxon>Xylariales</taxon>
        <taxon>Xylariaceae</taxon>
        <taxon>Nemania</taxon>
    </lineage>
</organism>
<protein>
    <submittedName>
        <fullName evidence="1">Uncharacterized protein</fullName>
    </submittedName>
</protein>
<keyword evidence="2" id="KW-1185">Reference proteome</keyword>
<dbReference type="EMBL" id="JAPESX010000686">
    <property type="protein sequence ID" value="KAJ8120138.1"/>
    <property type="molecule type" value="Genomic_DNA"/>
</dbReference>
<reference evidence="1" key="1">
    <citation type="submission" date="2022-11" db="EMBL/GenBank/DDBJ databases">
        <title>Genome Sequence of Nemania bipapillata.</title>
        <authorList>
            <person name="Buettner E."/>
        </authorList>
    </citation>
    <scope>NUCLEOTIDE SEQUENCE</scope>
    <source>
        <strain evidence="1">CP14</strain>
    </source>
</reference>
<evidence type="ECO:0000313" key="1">
    <source>
        <dbReference type="EMBL" id="KAJ8120138.1"/>
    </source>
</evidence>
<comment type="caution">
    <text evidence="1">The sequence shown here is derived from an EMBL/GenBank/DDBJ whole genome shotgun (WGS) entry which is preliminary data.</text>
</comment>
<dbReference type="Proteomes" id="UP001153334">
    <property type="component" value="Unassembled WGS sequence"/>
</dbReference>
<sequence length="482" mass="55261">MTDRNSITSFEDIADRFRDMPESTGNTSSSVDLATDSEEEVPDVLYILQCKEFGKGIVELRRGPKPIDPESENDSDEKAPKDKKKPVLEIVTVMSTSLVSNQPMPDNRHYPGRYYPGHPIPWGYGAPGIPKKEDESEMQISKSETTTMVIRSRHLINALAAVVNYYPGTSFTGDEVKIEAPYSVLTHHRTVLEKYKTSQPETHDEEYAHTTAKHIDILLGFLEETFGQQIREEDERHNRKTPTATYDWLWLLLRPAEVIYTRFDNAWAPFAISRVFKKVSNNADGMCIYSIDCWNYMYFEGKLRRKMHTFDIHPFSGEEAICNLPVIPARFFTGPDKDMVPSEAIAEQIRLGKIVVYDRYRMVRLPSSNWDKKARYEAIGKIRGAGYDDVFVVSSLFHHLCVLRVRVPNRLLEVLDGAEEQEAGEGEGEGQSWGKLEIWRSHWFDLFVVEQRLEAMRLLWGVMAWSMRTTTKDGDDEAMVGV</sequence>